<proteinExistence type="predicted"/>
<keyword evidence="1" id="KW-0472">Membrane</keyword>
<name>A0A3R8LKM9_9FIRM</name>
<dbReference type="SUPFAM" id="SSF51161">
    <property type="entry name" value="Trimeric LpxA-like enzymes"/>
    <property type="match status" value="1"/>
</dbReference>
<dbReference type="Proteomes" id="UP000274920">
    <property type="component" value="Unassembled WGS sequence"/>
</dbReference>
<evidence type="ECO:0000256" key="1">
    <source>
        <dbReference type="SAM" id="Phobius"/>
    </source>
</evidence>
<sequence>MYPYNSVIYCVFLFWLGRIIWLKEAERKLCDKIYYLNKALNAVDLLYEIELPNIWSCEHPVGAVMGRAKYGNRFYFCQGCTVGGNYNKDGELIYPIIGDDVMMYSDSKIVGASVIGNNVSMAANSYVINTNIPDNSIVFGQGLNIVIKEKH</sequence>
<evidence type="ECO:0000313" key="3">
    <source>
        <dbReference type="Proteomes" id="UP000274920"/>
    </source>
</evidence>
<evidence type="ECO:0000313" key="2">
    <source>
        <dbReference type="EMBL" id="RRK35378.1"/>
    </source>
</evidence>
<dbReference type="AlphaFoldDB" id="A0A3R8LKM9"/>
<protein>
    <submittedName>
        <fullName evidence="2">Serine O-acetyltransferase</fullName>
    </submittedName>
</protein>
<dbReference type="InterPro" id="IPR011004">
    <property type="entry name" value="Trimer_LpxA-like_sf"/>
</dbReference>
<keyword evidence="1" id="KW-0812">Transmembrane</keyword>
<keyword evidence="1" id="KW-1133">Transmembrane helix</keyword>
<dbReference type="GO" id="GO:0016740">
    <property type="term" value="F:transferase activity"/>
    <property type="evidence" value="ECO:0007669"/>
    <property type="project" value="UniProtKB-KW"/>
</dbReference>
<keyword evidence="3" id="KW-1185">Reference proteome</keyword>
<keyword evidence="2" id="KW-0808">Transferase</keyword>
<reference evidence="2" key="1">
    <citation type="submission" date="2018-10" db="EMBL/GenBank/DDBJ databases">
        <title>Schaedlerella arabinophila gen. nov. sp. nov., isolated from the mouse intestinal tract and comparative analysis with the genome of the closely related altered Schaedler flora strain ASF502.</title>
        <authorList>
            <person name="Miyake S."/>
            <person name="Soh M."/>
            <person name="Seedorf H."/>
        </authorList>
    </citation>
    <scope>NUCLEOTIDE SEQUENCE [LARGE SCALE GENOMIC DNA]</scope>
    <source>
        <strain evidence="2">DSM 106076</strain>
    </source>
</reference>
<comment type="caution">
    <text evidence="2">The sequence shown here is derived from an EMBL/GenBank/DDBJ whole genome shotgun (WGS) entry which is preliminary data.</text>
</comment>
<feature type="transmembrane region" description="Helical" evidence="1">
    <location>
        <begin position="6"/>
        <end position="22"/>
    </location>
</feature>
<dbReference type="Gene3D" id="2.160.10.10">
    <property type="entry name" value="Hexapeptide repeat proteins"/>
    <property type="match status" value="1"/>
</dbReference>
<organism evidence="2 3">
    <name type="scientific">Schaedlerella arabinosiphila</name>
    <dbReference type="NCBI Taxonomy" id="2044587"/>
    <lineage>
        <taxon>Bacteria</taxon>
        <taxon>Bacillati</taxon>
        <taxon>Bacillota</taxon>
        <taxon>Clostridia</taxon>
        <taxon>Lachnospirales</taxon>
        <taxon>Lachnospiraceae</taxon>
        <taxon>Schaedlerella</taxon>
    </lineage>
</organism>
<accession>A0A3R8LKM9</accession>
<gene>
    <name evidence="2" type="ORF">EBB54_15570</name>
</gene>
<dbReference type="EMBL" id="RHJS01000002">
    <property type="protein sequence ID" value="RRK35378.1"/>
    <property type="molecule type" value="Genomic_DNA"/>
</dbReference>